<sequence length="497" mass="56302">MRVCSGRSRRHFAPLIPAILLLMLLTGCATSPPVRDAVDQRQPGCTQLFVDSDQIIDQAGRRDQGVSRIPGFPYLRSNRFLASFRNEASGTAQLEQWTRHLAALDRIARQLEINNLPDPAVRRTAQSRLEELDHCREQLRQALLRDPDSLSQLRSATVVADDYVMGWRVFGLYPLTAPLVSLGIQRWHDRTQAGYARPLSELPVSGNLTRWSTRRPDTVESTSPHWDLDALGIPVLSEDTARRLFMRHAPVWEVDVASDDDRIGTVKWLDGGTVDTRTATEYRLISYTRFENRVLLQLNYLVWFPARPSSDIYGGHLDGLLWRVTLGPDGTPWLYDSIHQCGCYYMAFPTARLQLRPTRQPFTEPPLVPQAAPLGSPVLRIAPVTHYIERLYPPGTGQNTLTMQSQPYDRLRSLPADSGNHRLFSDHGLVTGSARPERFILWPMGIRSPGAMRQVGRHAIAFVGRRHFDDPFLIPSLFELKSKQTHGEQQMDSDKPH</sequence>
<gene>
    <name evidence="3" type="ORF">C0630_12930</name>
</gene>
<dbReference type="RefSeq" id="WP_273439903.1">
    <property type="nucleotide sequence ID" value="NZ_PKUN01000022.1"/>
</dbReference>
<keyword evidence="1" id="KW-0175">Coiled coil</keyword>
<evidence type="ECO:0000256" key="1">
    <source>
        <dbReference type="SAM" id="Coils"/>
    </source>
</evidence>
<evidence type="ECO:0000313" key="3">
    <source>
        <dbReference type="EMBL" id="PLX60966.1"/>
    </source>
</evidence>
<dbReference type="AlphaFoldDB" id="A0A2N6CUV6"/>
<comment type="caution">
    <text evidence="3">The sequence shown here is derived from an EMBL/GenBank/DDBJ whole genome shotgun (WGS) entry which is preliminary data.</text>
</comment>
<dbReference type="PROSITE" id="PS51257">
    <property type="entry name" value="PROKAR_LIPOPROTEIN"/>
    <property type="match status" value="1"/>
</dbReference>
<organism evidence="3 4">
    <name type="scientific">Sedimenticola selenatireducens</name>
    <dbReference type="NCBI Taxonomy" id="191960"/>
    <lineage>
        <taxon>Bacteria</taxon>
        <taxon>Pseudomonadati</taxon>
        <taxon>Pseudomonadota</taxon>
        <taxon>Gammaproteobacteria</taxon>
        <taxon>Chromatiales</taxon>
        <taxon>Sedimenticolaceae</taxon>
        <taxon>Sedimenticola</taxon>
    </lineage>
</organism>
<protein>
    <submittedName>
        <fullName evidence="3">Uncharacterized protein</fullName>
    </submittedName>
</protein>
<feature type="chain" id="PRO_5014963561" evidence="2">
    <location>
        <begin position="30"/>
        <end position="497"/>
    </location>
</feature>
<dbReference type="EMBL" id="PKUN01000022">
    <property type="protein sequence ID" value="PLX60966.1"/>
    <property type="molecule type" value="Genomic_DNA"/>
</dbReference>
<reference evidence="3 4" key="1">
    <citation type="submission" date="2017-11" db="EMBL/GenBank/DDBJ databases">
        <title>Genome-resolved metagenomics identifies genetic mobility, metabolic interactions, and unexpected diversity in perchlorate-reducing communities.</title>
        <authorList>
            <person name="Barnum T.P."/>
            <person name="Figueroa I.A."/>
            <person name="Carlstrom C.I."/>
            <person name="Lucas L.N."/>
            <person name="Engelbrektson A.L."/>
            <person name="Coates J.D."/>
        </authorList>
    </citation>
    <scope>NUCLEOTIDE SEQUENCE [LARGE SCALE GENOMIC DNA]</scope>
    <source>
        <strain evidence="3">BM301</strain>
    </source>
</reference>
<proteinExistence type="predicted"/>
<name>A0A2N6CUV6_9GAMM</name>
<keyword evidence="2" id="KW-0732">Signal</keyword>
<dbReference type="STRING" id="1111735.GCA_000428045_00079"/>
<dbReference type="Proteomes" id="UP000235015">
    <property type="component" value="Unassembled WGS sequence"/>
</dbReference>
<feature type="signal peptide" evidence="2">
    <location>
        <begin position="1"/>
        <end position="29"/>
    </location>
</feature>
<accession>A0A2N6CUV6</accession>
<evidence type="ECO:0000256" key="2">
    <source>
        <dbReference type="SAM" id="SignalP"/>
    </source>
</evidence>
<feature type="coiled-coil region" evidence="1">
    <location>
        <begin position="94"/>
        <end position="142"/>
    </location>
</feature>
<evidence type="ECO:0000313" key="4">
    <source>
        <dbReference type="Proteomes" id="UP000235015"/>
    </source>
</evidence>